<accession>A0A0S2W6Y6</accession>
<reference evidence="2" key="2">
    <citation type="submission" date="2015-04" db="EMBL/GenBank/DDBJ databases">
        <title>A butyrogenic pathway from the amino acid lysine in a human gut commensal.</title>
        <authorList>
            <person name="de Vos W.M."/>
            <person name="Bui N.T.P."/>
            <person name="Plugge C.M."/>
            <person name="Ritari J."/>
        </authorList>
    </citation>
    <scope>NUCLEOTIDE SEQUENCE [LARGE SCALE GENOMIC DNA]</scope>
    <source>
        <strain evidence="2">AF211</strain>
    </source>
</reference>
<evidence type="ECO:0000313" key="1">
    <source>
        <dbReference type="EMBL" id="ALP95109.1"/>
    </source>
</evidence>
<protein>
    <recommendedName>
        <fullName evidence="3">Excisionase family DNA binding protein</fullName>
    </recommendedName>
</protein>
<name>A0A0S2W6Y6_9FIRM</name>
<evidence type="ECO:0008006" key="3">
    <source>
        <dbReference type="Google" id="ProtNLM"/>
    </source>
</evidence>
<dbReference type="KEGG" id="ibu:IB211_02718"/>
<gene>
    <name evidence="1" type="ORF">IB211_02718</name>
</gene>
<dbReference type="Proteomes" id="UP000064844">
    <property type="component" value="Chromosome"/>
</dbReference>
<dbReference type="EMBL" id="CP011307">
    <property type="protein sequence ID" value="ALP95109.1"/>
    <property type="molecule type" value="Genomic_DNA"/>
</dbReference>
<evidence type="ECO:0000313" key="2">
    <source>
        <dbReference type="Proteomes" id="UP000064844"/>
    </source>
</evidence>
<sequence length="59" mass="6903">MWEKANLSLEEAAAYFGIGINKLRDMTNDENCPFVLWNGSKRLIKRKAFERYLESAYSI</sequence>
<dbReference type="InterPro" id="IPR010093">
    <property type="entry name" value="SinI_DNA-bd"/>
</dbReference>
<dbReference type="AlphaFoldDB" id="A0A0S2W6Y6"/>
<dbReference type="InterPro" id="IPR038148">
    <property type="entry name" value="Tn1545/Tn916_Xis"/>
</dbReference>
<dbReference type="Pfam" id="PF09035">
    <property type="entry name" value="Tn916-Xis"/>
    <property type="match status" value="1"/>
</dbReference>
<organism evidence="1 2">
    <name type="scientific">Intestinimonas butyriciproducens</name>
    <dbReference type="NCBI Taxonomy" id="1297617"/>
    <lineage>
        <taxon>Bacteria</taxon>
        <taxon>Bacillati</taxon>
        <taxon>Bacillota</taxon>
        <taxon>Clostridia</taxon>
        <taxon>Eubacteriales</taxon>
        <taxon>Intestinimonas</taxon>
    </lineage>
</organism>
<proteinExistence type="predicted"/>
<dbReference type="Gene3D" id="3.90.105.50">
    <property type="match status" value="1"/>
</dbReference>
<keyword evidence="2" id="KW-1185">Reference proteome</keyword>
<dbReference type="InterPro" id="IPR015122">
    <property type="entry name" value="Tn916-Xis"/>
</dbReference>
<dbReference type="PATRIC" id="fig|1297617.4.peg.2798"/>
<dbReference type="NCBIfam" id="TIGR01764">
    <property type="entry name" value="excise"/>
    <property type="match status" value="1"/>
</dbReference>
<dbReference type="STRING" id="1297617.IB211_02718"/>
<dbReference type="GO" id="GO:0003677">
    <property type="term" value="F:DNA binding"/>
    <property type="evidence" value="ECO:0007669"/>
    <property type="project" value="InterPro"/>
</dbReference>
<reference evidence="1 2" key="1">
    <citation type="journal article" date="2015" name="Nat. Commun.">
        <title>Production of butyrate from lysine and the Amadori product fructoselysine by a human gut commensal.</title>
        <authorList>
            <person name="Bui T.P."/>
            <person name="Ritari J."/>
            <person name="Boeren S."/>
            <person name="de Waard P."/>
            <person name="Plugge C.M."/>
            <person name="de Vos W.M."/>
        </authorList>
    </citation>
    <scope>NUCLEOTIDE SEQUENCE [LARGE SCALE GENOMIC DNA]</scope>
    <source>
        <strain evidence="1 2">AF211</strain>
    </source>
</reference>